<dbReference type="PROSITE" id="PS50041">
    <property type="entry name" value="C_TYPE_LECTIN_2"/>
    <property type="match status" value="1"/>
</dbReference>
<evidence type="ECO:0000256" key="6">
    <source>
        <dbReference type="ARBA" id="ARBA00055730"/>
    </source>
</evidence>
<evidence type="ECO:0000313" key="10">
    <source>
        <dbReference type="RefSeq" id="XP_035304402.1"/>
    </source>
</evidence>
<keyword evidence="2" id="KW-0964">Secreted</keyword>
<dbReference type="Gene3D" id="3.10.100.10">
    <property type="entry name" value="Mannose-Binding Protein A, subunit A"/>
    <property type="match status" value="1"/>
</dbReference>
<evidence type="ECO:0000256" key="1">
    <source>
        <dbReference type="ARBA" id="ARBA00004613"/>
    </source>
</evidence>
<reference evidence="9" key="2">
    <citation type="journal article" date="2020" name="Biotechnol. Bioeng.">
        <title>Chromosome-scale scaffolds for the Chinese hamster reference genome assembly to facilitate the study of the CHO epigenome.</title>
        <authorList>
            <person name="Hilliard W."/>
            <person name="MacDonald M."/>
            <person name="Lee K.H."/>
        </authorList>
    </citation>
    <scope>NUCLEOTIDE SEQUENCE [LARGE SCALE GENOMIC DNA]</scope>
    <source>
        <strain evidence="9">17A/GY</strain>
    </source>
</reference>
<reference evidence="9" key="1">
    <citation type="journal article" date="2018" name="Biotechnol. Bioeng.">
        <title>A reference genome of the Chinese hamster based on a hybrid assembly strategy.</title>
        <authorList>
            <person name="Rupp O."/>
            <person name="MacDonald M.L."/>
            <person name="Li S."/>
            <person name="Dhiman H."/>
            <person name="Polson S."/>
            <person name="Griep S."/>
            <person name="Heffner K."/>
            <person name="Hernandez I."/>
            <person name="Brinkrolf K."/>
            <person name="Jadhav V."/>
            <person name="Samoudi M."/>
            <person name="Hao H."/>
            <person name="Kingham B."/>
            <person name="Goesmann A."/>
            <person name="Betenbaugh M.J."/>
            <person name="Lewis N.E."/>
            <person name="Borth N."/>
            <person name="Lee K.H."/>
        </authorList>
    </citation>
    <scope>NUCLEOTIDE SEQUENCE [LARGE SCALE GENOMIC DNA]</scope>
    <source>
        <strain evidence="9">17A/GY</strain>
    </source>
</reference>
<evidence type="ECO:0000256" key="4">
    <source>
        <dbReference type="ARBA" id="ARBA00022734"/>
    </source>
</evidence>
<feature type="domain" description="C-type lectin" evidence="8">
    <location>
        <begin position="50"/>
        <end position="170"/>
    </location>
</feature>
<dbReference type="InterPro" id="IPR050111">
    <property type="entry name" value="C-type_lectin/snaclec_domain"/>
</dbReference>
<gene>
    <name evidence="10" type="primary">LOC100773144</name>
</gene>
<evidence type="ECO:0000313" key="9">
    <source>
        <dbReference type="Proteomes" id="UP001108280"/>
    </source>
</evidence>
<dbReference type="InterPro" id="IPR018378">
    <property type="entry name" value="C-type_lectin_CS"/>
</dbReference>
<dbReference type="InterPro" id="IPR001304">
    <property type="entry name" value="C-type_lectin-like"/>
</dbReference>
<accession>A0A9J7H427</accession>
<sequence length="173" mass="19443">MAQNIEYHVLFTCLMLLSCSQGKLAEEDLPTDAEDHPSARITCPEGANAYGSYCYYFIEDRMTWGEADLFCQNMNSGHLVSLLSQAEDNFVASLVKESGTTVSNVWIGLHDPKNNRRWHWSSGSLFLHKAWATGAPSTTNRGFCVSLTSNTAYKKWKDENCDAQYSFVCKFKA</sequence>
<dbReference type="OrthoDB" id="441660at2759"/>
<dbReference type="PRINTS" id="PR01504">
    <property type="entry name" value="PNCREATITSAP"/>
</dbReference>
<keyword evidence="9" id="KW-1185">Reference proteome</keyword>
<evidence type="ECO:0000259" key="8">
    <source>
        <dbReference type="PROSITE" id="PS50041"/>
    </source>
</evidence>
<dbReference type="GeneID" id="100773144"/>
<reference evidence="10" key="3">
    <citation type="submission" date="2025-08" db="UniProtKB">
        <authorList>
            <consortium name="RefSeq"/>
        </authorList>
    </citation>
    <scope>IDENTIFICATION</scope>
    <source>
        <strain evidence="10">17A/GY</strain>
        <tissue evidence="10">Liver</tissue>
    </source>
</reference>
<protein>
    <submittedName>
        <fullName evidence="10">Lithostathine-2 isoform X1</fullName>
    </submittedName>
</protein>
<comment type="subcellular location">
    <subcellularLocation>
        <location evidence="1">Secreted</location>
    </subcellularLocation>
</comment>
<dbReference type="GO" id="GO:0030246">
    <property type="term" value="F:carbohydrate binding"/>
    <property type="evidence" value="ECO:0007669"/>
    <property type="project" value="UniProtKB-KW"/>
</dbReference>
<dbReference type="AlphaFoldDB" id="A0A9J7H427"/>
<name>A0A9J7H427_CRIGR</name>
<proteinExistence type="predicted"/>
<feature type="chain" id="PRO_5039928713" evidence="7">
    <location>
        <begin position="26"/>
        <end position="173"/>
    </location>
</feature>
<dbReference type="PROSITE" id="PS00615">
    <property type="entry name" value="C_TYPE_LECTIN_1"/>
    <property type="match status" value="1"/>
</dbReference>
<evidence type="ECO:0000256" key="7">
    <source>
        <dbReference type="SAM" id="SignalP"/>
    </source>
</evidence>
<organism evidence="9 10">
    <name type="scientific">Cricetulus griseus</name>
    <name type="common">Chinese hamster</name>
    <name type="synonym">Cricetulus barabensis griseus</name>
    <dbReference type="NCBI Taxonomy" id="10029"/>
    <lineage>
        <taxon>Eukaryota</taxon>
        <taxon>Metazoa</taxon>
        <taxon>Chordata</taxon>
        <taxon>Craniata</taxon>
        <taxon>Vertebrata</taxon>
        <taxon>Euteleostomi</taxon>
        <taxon>Mammalia</taxon>
        <taxon>Eutheria</taxon>
        <taxon>Euarchontoglires</taxon>
        <taxon>Glires</taxon>
        <taxon>Rodentia</taxon>
        <taxon>Myomorpha</taxon>
        <taxon>Muroidea</taxon>
        <taxon>Cricetidae</taxon>
        <taxon>Cricetinae</taxon>
        <taxon>Cricetulus</taxon>
    </lineage>
</organism>
<dbReference type="PANTHER" id="PTHR22803">
    <property type="entry name" value="MANNOSE, PHOSPHOLIPASE, LECTIN RECEPTOR RELATED"/>
    <property type="match status" value="1"/>
</dbReference>
<keyword evidence="4" id="KW-0430">Lectin</keyword>
<evidence type="ECO:0000256" key="3">
    <source>
        <dbReference type="ARBA" id="ARBA00022729"/>
    </source>
</evidence>
<dbReference type="SUPFAM" id="SSF56436">
    <property type="entry name" value="C-type lectin-like"/>
    <property type="match status" value="1"/>
</dbReference>
<evidence type="ECO:0000256" key="2">
    <source>
        <dbReference type="ARBA" id="ARBA00022525"/>
    </source>
</evidence>
<comment type="function">
    <text evidence="6">Might act as an inhibitor of spontaneous calcium carbonate precipitation.</text>
</comment>
<dbReference type="FunFam" id="3.10.100.10:FF:000059">
    <property type="entry name" value="Regenerating islet-derived 1"/>
    <property type="match status" value="1"/>
</dbReference>
<dbReference type="Pfam" id="PF00059">
    <property type="entry name" value="Lectin_C"/>
    <property type="match status" value="1"/>
</dbReference>
<feature type="signal peptide" evidence="7">
    <location>
        <begin position="1"/>
        <end position="25"/>
    </location>
</feature>
<dbReference type="InterPro" id="IPR016187">
    <property type="entry name" value="CTDL_fold"/>
</dbReference>
<keyword evidence="3 7" id="KW-0732">Signal</keyword>
<dbReference type="SMART" id="SM00034">
    <property type="entry name" value="CLECT"/>
    <property type="match status" value="1"/>
</dbReference>
<dbReference type="Proteomes" id="UP001108280">
    <property type="component" value="Chromosome 8"/>
</dbReference>
<dbReference type="GO" id="GO:0005576">
    <property type="term" value="C:extracellular region"/>
    <property type="evidence" value="ECO:0007669"/>
    <property type="project" value="UniProtKB-SubCell"/>
</dbReference>
<evidence type="ECO:0000256" key="5">
    <source>
        <dbReference type="ARBA" id="ARBA00023157"/>
    </source>
</evidence>
<dbReference type="InterPro" id="IPR016186">
    <property type="entry name" value="C-type_lectin-like/link_sf"/>
</dbReference>
<dbReference type="RefSeq" id="XP_035313072.1">
    <property type="nucleotide sequence ID" value="XM_035457181.1"/>
</dbReference>
<keyword evidence="5" id="KW-1015">Disulfide bond</keyword>
<dbReference type="RefSeq" id="XP_035304402.1">
    <property type="nucleotide sequence ID" value="XM_035448511.1"/>
</dbReference>